<dbReference type="SUPFAM" id="SSF46689">
    <property type="entry name" value="Homeodomain-like"/>
    <property type="match status" value="1"/>
</dbReference>
<accession>A0A1E3PDE4</accession>
<dbReference type="InterPro" id="IPR039467">
    <property type="entry name" value="TFIIIB_B''_Myb"/>
</dbReference>
<keyword evidence="4" id="KW-1185">Reference proteome</keyword>
<dbReference type="AlphaFoldDB" id="A0A1E3PDE4"/>
<reference evidence="3 4" key="1">
    <citation type="journal article" date="2016" name="Proc. Natl. Acad. Sci. U.S.A.">
        <title>Comparative genomics of biotechnologically important yeasts.</title>
        <authorList>
            <person name="Riley R."/>
            <person name="Haridas S."/>
            <person name="Wolfe K.H."/>
            <person name="Lopes M.R."/>
            <person name="Hittinger C.T."/>
            <person name="Goeker M."/>
            <person name="Salamov A.A."/>
            <person name="Wisecaver J.H."/>
            <person name="Long T.M."/>
            <person name="Calvey C.H."/>
            <person name="Aerts A.L."/>
            <person name="Barry K.W."/>
            <person name="Choi C."/>
            <person name="Clum A."/>
            <person name="Coughlan A.Y."/>
            <person name="Deshpande S."/>
            <person name="Douglass A.P."/>
            <person name="Hanson S.J."/>
            <person name="Klenk H.-P."/>
            <person name="LaButti K.M."/>
            <person name="Lapidus A."/>
            <person name="Lindquist E.A."/>
            <person name="Lipzen A.M."/>
            <person name="Meier-Kolthoff J.P."/>
            <person name="Ohm R.A."/>
            <person name="Otillar R.P."/>
            <person name="Pangilinan J.L."/>
            <person name="Peng Y."/>
            <person name="Rokas A."/>
            <person name="Rosa C.A."/>
            <person name="Scheuner C."/>
            <person name="Sibirny A.A."/>
            <person name="Slot J.C."/>
            <person name="Stielow J.B."/>
            <person name="Sun H."/>
            <person name="Kurtzman C.P."/>
            <person name="Blackwell M."/>
            <person name="Grigoriev I.V."/>
            <person name="Jeffries T.W."/>
        </authorList>
    </citation>
    <scope>NUCLEOTIDE SEQUENCE [LARGE SCALE GENOMIC DNA]</scope>
    <source>
        <strain evidence="3 4">DSM 6958</strain>
    </source>
</reference>
<dbReference type="Proteomes" id="UP000095009">
    <property type="component" value="Unassembled WGS sequence"/>
</dbReference>
<dbReference type="STRING" id="857566.A0A1E3PDE4"/>
<dbReference type="Gene3D" id="1.10.10.60">
    <property type="entry name" value="Homeodomain-like"/>
    <property type="match status" value="1"/>
</dbReference>
<dbReference type="PANTHER" id="PTHR22929">
    <property type="entry name" value="RNA POLYMERASE III TRANSCRIPTION INITIATION FACTOR B"/>
    <property type="match status" value="1"/>
</dbReference>
<gene>
    <name evidence="3" type="ORF">NADFUDRAFT_72170</name>
</gene>
<feature type="region of interest" description="Disordered" evidence="1">
    <location>
        <begin position="54"/>
        <end position="82"/>
    </location>
</feature>
<dbReference type="GO" id="GO:0070898">
    <property type="term" value="P:RNA polymerase III preinitiation complex assembly"/>
    <property type="evidence" value="ECO:0007669"/>
    <property type="project" value="TreeGrafter"/>
</dbReference>
<dbReference type="GO" id="GO:0001156">
    <property type="term" value="F:TFIIIC-class transcription factor complex binding"/>
    <property type="evidence" value="ECO:0007669"/>
    <property type="project" value="TreeGrafter"/>
</dbReference>
<dbReference type="InterPro" id="IPR001005">
    <property type="entry name" value="SANT/Myb"/>
</dbReference>
<sequence length="347" mass="39740">MLMKDRQRRSRSPTNHDKVIIDVESVTMAQLCGDLHIGKLSDNHSLVMTAREKRMKRKLQDKLTRDSRASSVSSREGSPAIALENIVEKGKNDESFGSDDEKKDAKAMMNEELIKNTPINVPSRQSGTLQLRMIDGRIEINADSLHVNRSEGAMEIASATDKNVEEIMRFDKYVNSASYSKRERPERWDNDETSKFYKVLSQWGTDFNLIAQMFPYRNRRQIKSKFKLEEKKNPLKVHLALVRKLPVDIDTYEAAGGGKIMDDPHDIEVEIEKIRTEHEEWLTKEKESIAEARKADSAAALKSEQAMFNMGPPKRQSKSERLRLLRANQTIIGTVGEVKRELHEVAF</sequence>
<feature type="compositionally biased region" description="Basic and acidic residues" evidence="1">
    <location>
        <begin position="58"/>
        <end position="68"/>
    </location>
</feature>
<dbReference type="OrthoDB" id="272624at2759"/>
<evidence type="ECO:0000256" key="1">
    <source>
        <dbReference type="SAM" id="MobiDB-lite"/>
    </source>
</evidence>
<protein>
    <recommendedName>
        <fullName evidence="2">Myb-like domain-containing protein</fullName>
    </recommendedName>
</protein>
<proteinExistence type="predicted"/>
<dbReference type="GO" id="GO:0000126">
    <property type="term" value="C:transcription factor TFIIIB complex"/>
    <property type="evidence" value="ECO:0007669"/>
    <property type="project" value="TreeGrafter"/>
</dbReference>
<evidence type="ECO:0000259" key="2">
    <source>
        <dbReference type="SMART" id="SM00717"/>
    </source>
</evidence>
<dbReference type="InterPro" id="IPR009057">
    <property type="entry name" value="Homeodomain-like_sf"/>
</dbReference>
<dbReference type="EMBL" id="KV454415">
    <property type="protein sequence ID" value="ODQ63426.1"/>
    <property type="molecule type" value="Genomic_DNA"/>
</dbReference>
<dbReference type="Pfam" id="PF15963">
    <property type="entry name" value="Myb_DNA-bind_7"/>
    <property type="match status" value="1"/>
</dbReference>
<evidence type="ECO:0000313" key="4">
    <source>
        <dbReference type="Proteomes" id="UP000095009"/>
    </source>
</evidence>
<dbReference type="PANTHER" id="PTHR22929:SF0">
    <property type="entry name" value="TRANSCRIPTION FACTOR TFIIIB COMPONENT B'' HOMOLOG"/>
    <property type="match status" value="1"/>
</dbReference>
<evidence type="ECO:0000313" key="3">
    <source>
        <dbReference type="EMBL" id="ODQ63426.1"/>
    </source>
</evidence>
<dbReference type="CDD" id="cd00167">
    <property type="entry name" value="SANT"/>
    <property type="match status" value="1"/>
</dbReference>
<feature type="compositionally biased region" description="Low complexity" evidence="1">
    <location>
        <begin position="69"/>
        <end position="78"/>
    </location>
</feature>
<name>A0A1E3PDE4_9ASCO</name>
<feature type="domain" description="Myb-like" evidence="2">
    <location>
        <begin position="184"/>
        <end position="232"/>
    </location>
</feature>
<dbReference type="SMART" id="SM00717">
    <property type="entry name" value="SANT"/>
    <property type="match status" value="1"/>
</dbReference>
<organism evidence="3 4">
    <name type="scientific">Nadsonia fulvescens var. elongata DSM 6958</name>
    <dbReference type="NCBI Taxonomy" id="857566"/>
    <lineage>
        <taxon>Eukaryota</taxon>
        <taxon>Fungi</taxon>
        <taxon>Dikarya</taxon>
        <taxon>Ascomycota</taxon>
        <taxon>Saccharomycotina</taxon>
        <taxon>Dipodascomycetes</taxon>
        <taxon>Dipodascales</taxon>
        <taxon>Dipodascales incertae sedis</taxon>
        <taxon>Nadsonia</taxon>
    </lineage>
</organism>